<comment type="caution">
    <text evidence="3">The sequence shown here is derived from an EMBL/GenBank/DDBJ whole genome shotgun (WGS) entry which is preliminary data.</text>
</comment>
<keyword evidence="1" id="KW-0175">Coiled coil</keyword>
<dbReference type="Proteomes" id="UP000192257">
    <property type="component" value="Unassembled WGS sequence"/>
</dbReference>
<sequence length="375" mass="43393">MDERQIIAVRELRKQLQEIEDALAAQEKLLHGRNQGMATLSSRIAETTNSVEESEKELRVAQEHFEDAERENNVVRSERVRITQISENHLQRDIYVREISEADEGLREIQSQLESIGDQVEILNGTHEDANTRKRLTLVSLISMLDNLHASLTRSVQCVSYEEDNRAREVLKALRELSREREKAFGYCLRKKREVAAIIELKKQRTNELVLDSQKNLSLLRENQEKTTLGVVEEIQAERKMLQEEIESIQSANQKLWDTLRYTKYSSDTVQSGDHKREAAVSANDALQGSPDLEIEKDHLREQLKLFDAKKNKLHRMTEELRSSTNAEMEKKTQKLRDLRREVHVQQRESNKIEGESRKLKSLCDSLVASLGEGR</sequence>
<protein>
    <recommendedName>
        <fullName evidence="5">Elks delta-like protein</fullName>
    </recommendedName>
</protein>
<reference evidence="3 4" key="1">
    <citation type="submission" date="2017-03" db="EMBL/GenBank/DDBJ databases">
        <title>An alternative strategy for trypanosome survival in the mammalian bloodstream revealed through genome and transcriptome analysis of the ubiquitous bovine parasite Trypanosoma (Megatrypanum) theileri.</title>
        <authorList>
            <person name="Kelly S."/>
            <person name="Ivens A."/>
            <person name="Mott A."/>
            <person name="O'Neill E."/>
            <person name="Emms D."/>
            <person name="Macleod O."/>
            <person name="Voorheis P."/>
            <person name="Matthews J."/>
            <person name="Matthews K."/>
            <person name="Carrington M."/>
        </authorList>
    </citation>
    <scope>NUCLEOTIDE SEQUENCE [LARGE SCALE GENOMIC DNA]</scope>
    <source>
        <strain evidence="3">Edinburgh</strain>
    </source>
</reference>
<keyword evidence="4" id="KW-1185">Reference proteome</keyword>
<evidence type="ECO:0000256" key="2">
    <source>
        <dbReference type="SAM" id="MobiDB-lite"/>
    </source>
</evidence>
<dbReference type="GeneID" id="39988788"/>
<dbReference type="RefSeq" id="XP_028879564.1">
    <property type="nucleotide sequence ID" value="XM_029029008.1"/>
</dbReference>
<evidence type="ECO:0008006" key="5">
    <source>
        <dbReference type="Google" id="ProtNLM"/>
    </source>
</evidence>
<dbReference type="VEuPathDB" id="TriTrypDB:TM35_000341100"/>
<evidence type="ECO:0000313" key="3">
    <source>
        <dbReference type="EMBL" id="ORC85498.1"/>
    </source>
</evidence>
<evidence type="ECO:0000256" key="1">
    <source>
        <dbReference type="SAM" id="Coils"/>
    </source>
</evidence>
<gene>
    <name evidence="3" type="ORF">TM35_000341100</name>
</gene>
<organism evidence="3 4">
    <name type="scientific">Trypanosoma theileri</name>
    <dbReference type="NCBI Taxonomy" id="67003"/>
    <lineage>
        <taxon>Eukaryota</taxon>
        <taxon>Discoba</taxon>
        <taxon>Euglenozoa</taxon>
        <taxon>Kinetoplastea</taxon>
        <taxon>Metakinetoplastina</taxon>
        <taxon>Trypanosomatida</taxon>
        <taxon>Trypanosomatidae</taxon>
        <taxon>Trypanosoma</taxon>
    </lineage>
</organism>
<feature type="coiled-coil region" evidence="1">
    <location>
        <begin position="9"/>
        <end position="78"/>
    </location>
</feature>
<dbReference type="OrthoDB" id="272037at2759"/>
<dbReference type="AlphaFoldDB" id="A0A1X0NLT9"/>
<proteinExistence type="predicted"/>
<name>A0A1X0NLT9_9TRYP</name>
<dbReference type="EMBL" id="NBCO01000034">
    <property type="protein sequence ID" value="ORC85498.1"/>
    <property type="molecule type" value="Genomic_DNA"/>
</dbReference>
<feature type="region of interest" description="Disordered" evidence="2">
    <location>
        <begin position="320"/>
        <end position="357"/>
    </location>
</feature>
<accession>A0A1X0NLT9</accession>
<evidence type="ECO:0000313" key="4">
    <source>
        <dbReference type="Proteomes" id="UP000192257"/>
    </source>
</evidence>